<evidence type="ECO:0000313" key="4">
    <source>
        <dbReference type="Proteomes" id="UP000431269"/>
    </source>
</evidence>
<evidence type="ECO:0000256" key="1">
    <source>
        <dbReference type="ARBA" id="ARBA00022448"/>
    </source>
</evidence>
<dbReference type="Proteomes" id="UP000431269">
    <property type="component" value="Chromosome"/>
</dbReference>
<keyword evidence="2" id="KW-0653">Protein transport</keyword>
<protein>
    <submittedName>
        <fullName evidence="3">Flagellar assembly protein H</fullName>
    </submittedName>
</protein>
<dbReference type="AlphaFoldDB" id="A0A6I6MKE1"/>
<keyword evidence="3" id="KW-0282">Flagellum</keyword>
<keyword evidence="1" id="KW-0813">Transport</keyword>
<reference evidence="4" key="1">
    <citation type="submission" date="2019-12" db="EMBL/GenBank/DDBJ databases">
        <title>Complete genome of Terracaulis silvestris 0127_4.</title>
        <authorList>
            <person name="Vieira S."/>
            <person name="Riedel T."/>
            <person name="Sproer C."/>
            <person name="Pascual J."/>
            <person name="Boedeker C."/>
            <person name="Overmann J."/>
        </authorList>
    </citation>
    <scope>NUCLEOTIDE SEQUENCE [LARGE SCALE GENOMIC DNA]</scope>
    <source>
        <strain evidence="4">0127_4</strain>
    </source>
</reference>
<accession>A0A6I6MKE1</accession>
<keyword evidence="4" id="KW-1185">Reference proteome</keyword>
<dbReference type="KEGG" id="tsv:DSM104635_00408"/>
<dbReference type="GO" id="GO:0015031">
    <property type="term" value="P:protein transport"/>
    <property type="evidence" value="ECO:0007669"/>
    <property type="project" value="UniProtKB-KW"/>
</dbReference>
<proteinExistence type="predicted"/>
<dbReference type="EMBL" id="CP047045">
    <property type="protein sequence ID" value="QGZ93596.1"/>
    <property type="molecule type" value="Genomic_DNA"/>
</dbReference>
<organism evidence="3 4">
    <name type="scientific">Terricaulis silvestris</name>
    <dbReference type="NCBI Taxonomy" id="2686094"/>
    <lineage>
        <taxon>Bacteria</taxon>
        <taxon>Pseudomonadati</taxon>
        <taxon>Pseudomonadota</taxon>
        <taxon>Alphaproteobacteria</taxon>
        <taxon>Caulobacterales</taxon>
        <taxon>Caulobacteraceae</taxon>
        <taxon>Terricaulis</taxon>
    </lineage>
</organism>
<dbReference type="RefSeq" id="WP_158764594.1">
    <property type="nucleotide sequence ID" value="NZ_CP047045.1"/>
</dbReference>
<gene>
    <name evidence="3" type="ORF">DSM104635_00408</name>
</gene>
<dbReference type="PANTHER" id="PTHR34982:SF1">
    <property type="entry name" value="FLAGELLAR ASSEMBLY PROTEIN FLIH"/>
    <property type="match status" value="1"/>
</dbReference>
<dbReference type="GO" id="GO:0005829">
    <property type="term" value="C:cytosol"/>
    <property type="evidence" value="ECO:0007669"/>
    <property type="project" value="TreeGrafter"/>
</dbReference>
<name>A0A6I6MKE1_9CAUL</name>
<sequence>MANVRKYAFDTEFGPDGAIVKDAPKKLTTEEIAAECAAAYERGKQDAVAQAERQTAAALQAIADAASAVLTRLDAESQAMREEAARVAIAAANKIAGAALDGFGHERAAVAVEAAMDALRHQPRLVVKLSPEAAEALKPRIAEMCETHAYAGAVLVRAEAGLKSGEVVIDWSDGVITMNPDDAAERINILVEAALAAPTTS</sequence>
<evidence type="ECO:0000313" key="3">
    <source>
        <dbReference type="EMBL" id="QGZ93596.1"/>
    </source>
</evidence>
<dbReference type="InterPro" id="IPR051472">
    <property type="entry name" value="T3SS_Stator/FliH"/>
</dbReference>
<evidence type="ECO:0000256" key="2">
    <source>
        <dbReference type="ARBA" id="ARBA00022927"/>
    </source>
</evidence>
<keyword evidence="3" id="KW-0966">Cell projection</keyword>
<dbReference type="PANTHER" id="PTHR34982">
    <property type="entry name" value="YOP PROTEINS TRANSLOCATION PROTEIN L"/>
    <property type="match status" value="1"/>
</dbReference>
<keyword evidence="3" id="KW-0969">Cilium</keyword>